<evidence type="ECO:0000259" key="3">
    <source>
        <dbReference type="PROSITE" id="PS51186"/>
    </source>
</evidence>
<feature type="domain" description="HTH marR-type" evidence="2">
    <location>
        <begin position="9"/>
        <end position="142"/>
    </location>
</feature>
<feature type="domain" description="N-acetyltransferase" evidence="3">
    <location>
        <begin position="166"/>
        <end position="317"/>
    </location>
</feature>
<dbReference type="InterPro" id="IPR036390">
    <property type="entry name" value="WH_DNA-bd_sf"/>
</dbReference>
<dbReference type="PRINTS" id="PR00598">
    <property type="entry name" value="HTHMARR"/>
</dbReference>
<dbReference type="InterPro" id="IPR000835">
    <property type="entry name" value="HTH_MarR-typ"/>
</dbReference>
<evidence type="ECO:0000259" key="2">
    <source>
        <dbReference type="PROSITE" id="PS50995"/>
    </source>
</evidence>
<reference evidence="5" key="1">
    <citation type="journal article" date="2019" name="Int. J. Syst. Evol. Microbiol.">
        <title>The Global Catalogue of Microorganisms (GCM) 10K type strain sequencing project: providing services to taxonomists for standard genome sequencing and annotation.</title>
        <authorList>
            <consortium name="The Broad Institute Genomics Platform"/>
            <consortium name="The Broad Institute Genome Sequencing Center for Infectious Disease"/>
            <person name="Wu L."/>
            <person name="Ma J."/>
        </authorList>
    </citation>
    <scope>NUCLEOTIDE SEQUENCE [LARGE SCALE GENOMIC DNA]</scope>
    <source>
        <strain evidence="5">KCTC 42398</strain>
    </source>
</reference>
<dbReference type="Pfam" id="PF00583">
    <property type="entry name" value="Acetyltransf_1"/>
    <property type="match status" value="1"/>
</dbReference>
<dbReference type="InterPro" id="IPR036388">
    <property type="entry name" value="WH-like_DNA-bd_sf"/>
</dbReference>
<dbReference type="RefSeq" id="WP_380290352.1">
    <property type="nucleotide sequence ID" value="NZ_JBHULY010000013.1"/>
</dbReference>
<keyword evidence="4" id="KW-0012">Acyltransferase</keyword>
<dbReference type="EC" id="2.3.1.-" evidence="4"/>
<organism evidence="4 5">
    <name type="scientific">Hyunsoonleella rubra</name>
    <dbReference type="NCBI Taxonomy" id="1737062"/>
    <lineage>
        <taxon>Bacteria</taxon>
        <taxon>Pseudomonadati</taxon>
        <taxon>Bacteroidota</taxon>
        <taxon>Flavobacteriia</taxon>
        <taxon>Flavobacteriales</taxon>
        <taxon>Flavobacteriaceae</taxon>
    </lineage>
</organism>
<evidence type="ECO:0000313" key="5">
    <source>
        <dbReference type="Proteomes" id="UP001597476"/>
    </source>
</evidence>
<dbReference type="CDD" id="cd04301">
    <property type="entry name" value="NAT_SF"/>
    <property type="match status" value="1"/>
</dbReference>
<dbReference type="SMART" id="SM00347">
    <property type="entry name" value="HTH_MARR"/>
    <property type="match status" value="1"/>
</dbReference>
<evidence type="ECO:0000313" key="4">
    <source>
        <dbReference type="EMBL" id="MFD2725914.1"/>
    </source>
</evidence>
<dbReference type="Gene3D" id="1.10.10.10">
    <property type="entry name" value="Winged helix-like DNA-binding domain superfamily/Winged helix DNA-binding domain"/>
    <property type="match status" value="1"/>
</dbReference>
<gene>
    <name evidence="4" type="ORF">ACFSR8_06785</name>
</gene>
<protein>
    <submittedName>
        <fullName evidence="4">GNAT family N-acetyltransferase</fullName>
        <ecNumber evidence="4">2.3.1.-</ecNumber>
    </submittedName>
</protein>
<accession>A0ABW5T9L8</accession>
<dbReference type="PANTHER" id="PTHR13947:SF37">
    <property type="entry name" value="LD18367P"/>
    <property type="match status" value="1"/>
</dbReference>
<dbReference type="InterPro" id="IPR016181">
    <property type="entry name" value="Acyl_CoA_acyltransferase"/>
</dbReference>
<evidence type="ECO:0000256" key="1">
    <source>
        <dbReference type="ARBA" id="ARBA00022679"/>
    </source>
</evidence>
<comment type="caution">
    <text evidence="4">The sequence shown here is derived from an EMBL/GenBank/DDBJ whole genome shotgun (WGS) entry which is preliminary data.</text>
</comment>
<dbReference type="PANTHER" id="PTHR13947">
    <property type="entry name" value="GNAT FAMILY N-ACETYLTRANSFERASE"/>
    <property type="match status" value="1"/>
</dbReference>
<dbReference type="Proteomes" id="UP001597476">
    <property type="component" value="Unassembled WGS sequence"/>
</dbReference>
<dbReference type="PROSITE" id="PS50995">
    <property type="entry name" value="HTH_MARR_2"/>
    <property type="match status" value="1"/>
</dbReference>
<dbReference type="Gene3D" id="3.40.630.30">
    <property type="match status" value="1"/>
</dbReference>
<dbReference type="EMBL" id="JBHULY010000013">
    <property type="protein sequence ID" value="MFD2725914.1"/>
    <property type="molecule type" value="Genomic_DNA"/>
</dbReference>
<dbReference type="GO" id="GO:0016746">
    <property type="term" value="F:acyltransferase activity"/>
    <property type="evidence" value="ECO:0007669"/>
    <property type="project" value="UniProtKB-KW"/>
</dbReference>
<dbReference type="PROSITE" id="PS51186">
    <property type="entry name" value="GNAT"/>
    <property type="match status" value="1"/>
</dbReference>
<dbReference type="Pfam" id="PF01047">
    <property type="entry name" value="MarR"/>
    <property type="match status" value="1"/>
</dbReference>
<proteinExistence type="predicted"/>
<keyword evidence="5" id="KW-1185">Reference proteome</keyword>
<sequence length="317" mass="36466">MDALQGFGELGLGSRLKRISEHLMKEGQLIYDHFEIDFDPYLFPVFKLISQKDGITNTEIFNAVGLTQPAVTQSIHKLTKKGLIELIDDDSDKRRKIIHLSPKGKTLLKQLQPIWKSIDSVIKSFGMETSSSLISHLNSFEHKLKTHSFSKSVIKSLGNRHHSIQISTFQNSEAEKTAFYDLNEEWLRTFFYVEPFDEEVLSNPDKYIIDKGGHIFFTKLNGEIVGTVALMPLPKQNTFELTKMAVSPKHRGQKIGQQLMQYCLDFAKNLGLPNLILYSSRKLENAIYIYRKYGFVEIPVEPDCHYKRCDIKMEIVF</sequence>
<keyword evidence="1 4" id="KW-0808">Transferase</keyword>
<dbReference type="SUPFAM" id="SSF55729">
    <property type="entry name" value="Acyl-CoA N-acyltransferases (Nat)"/>
    <property type="match status" value="1"/>
</dbReference>
<dbReference type="InterPro" id="IPR000182">
    <property type="entry name" value="GNAT_dom"/>
</dbReference>
<name>A0ABW5T9L8_9FLAO</name>
<dbReference type="InterPro" id="IPR050769">
    <property type="entry name" value="NAT_camello-type"/>
</dbReference>
<dbReference type="SUPFAM" id="SSF46785">
    <property type="entry name" value="Winged helix' DNA-binding domain"/>
    <property type="match status" value="1"/>
</dbReference>